<dbReference type="STRING" id="51028.A0A0N4V2L2"/>
<evidence type="ECO:0000313" key="2">
    <source>
        <dbReference type="Proteomes" id="UP000274131"/>
    </source>
</evidence>
<dbReference type="EMBL" id="UXUI01007722">
    <property type="protein sequence ID" value="VDD89057.1"/>
    <property type="molecule type" value="Genomic_DNA"/>
</dbReference>
<accession>A0A0N4V2L2</accession>
<evidence type="ECO:0000313" key="3">
    <source>
        <dbReference type="WBParaSite" id="EVEC_0000424001-mRNA-1"/>
    </source>
</evidence>
<protein>
    <submittedName>
        <fullName evidence="3">CNH domain-containing protein</fullName>
    </submittedName>
</protein>
<name>A0A0N4V2L2_ENTVE</name>
<sequence>MVVKLSAGQKRGPVNTIVQEKRTLLEKNDVVSLRTPNFLLHYRDVVEHLESSPPSKFDVSPRGDVLALMSHNRELEIYDLFEEKVAVRSRVKVLEERYPEWCLLKFTASGSLLLSTRSNAIIDVFDSSGGYCYTIAVSKAVESFDASSVICDVTSVLPFKETTNYLDVVYTLQYNSVFSCYKLTLLSGYDSLFKVDLGQGLTTGFLLVPSLNLMVTAGQHRGIESVDEIDCNLVGLNVYRVVDEEPYIVDVRVSKTQISICDILTHWLFFKKPQNGVIISMSANRTYSKEVGFLTRRGQFFRCKIDQLEDGLAGKSEDVEVFNESSILLAPKDAVVFALESKAYIDAAIGQPLVDVPEALARGDFVAALELAEKHKFDNIDFIYKEQWRQLGDKVTEASVKNVLGRISDKAWVLVECVESRALGMNTHRALISLAKEVTNDDYLSERSFVLHCERMYRLARSWNDTADDASMFLEFRKQSFLDVALFLAKASRTDILEKHFLCDPVLRPHLLTLLWFIPETIPPKRYEFLIPYKTVNEWFPEGTSGKDFLSSELQSLPGGLKDVVEKLNYESNVYEQNGELLQYVNSGELKLSGVLQFLKNRAFEIDRTTGLVEVLIDFVNLAISHGFTEMEEFLVDTTFYRDFVQFCGLVPLSLKAFCTYNSETVFKNVEKHMSEQDVCTNLKGILQLLEYLSSRNRCESIGSQLKYFLFKYSKQSLRVLEKARQIRPEWIDENLLISCFCAYEVTGDLLISEVRRAKLPPKYFEALKAFIAHSFEPQFEQLHQSFSDSAVARQMIYRLIRSAGCVTFMDWKKLKHDIFEIFALYYSELFTEKEILLMFADEMLDLNDVNKTRELISLVATFDDSSFDTEGNYLSPEESLDLLINKSDCYFTSALSDKGDLNLRLAREVLSLVPKGSRLAKTRMTKQLKLLNAYDVALNLNCDLLPVKFKNSDPESLFTDVVRIDENYKKLKECAELATLLGIRTPVARSLEICAVEALRRKDVRSLRKYCEGLLKLPKNQPLPLGIHSLCIEVLKSELLNDMYDDLLTCAIMSSPPEDIFDTLFLLREQDSPKADLTGAPLVKATSEVVLDPMYTPVDDYFPYENAKPLLTENPEVQVDSLNIINRAKYDSAVTNLARHYTHVSSTMALGLSLLLPEEAEWTENIVLAKYSRAIRIASKELQFKQIQLLPPFFLMQKYVKSPAGETAMERILNSGCDRERFFEDSEYRDQTLNGIAMTTDQDLIKDCIEVAEKYKMDSWTICMSALEYSLTESDALSSFSQSFPLNTEVMERLRSDKIRFFTHLRNHTLKAVSVASDSNIRIKAYLTLFECDFALFLGDHVSEIARFIVPCLDEACNELVKNVRLLPNGPFICETAAHIVFSNERSSPSHLRKCFILLENDPERLIDLIASLSKTEEISYLDFVLREVDFDEHLPLKPLLQDRLENLRDTPLAFSLSSTSFEPSSSNGILRKRHH</sequence>
<reference evidence="3" key="1">
    <citation type="submission" date="2017-02" db="UniProtKB">
        <authorList>
            <consortium name="WormBaseParasite"/>
        </authorList>
    </citation>
    <scope>IDENTIFICATION</scope>
</reference>
<dbReference type="GO" id="GO:0070939">
    <property type="term" value="C:Dsl1/NZR complex"/>
    <property type="evidence" value="ECO:0007669"/>
    <property type="project" value="TreeGrafter"/>
</dbReference>
<gene>
    <name evidence="1" type="ORF">EVEC_LOCUS3948</name>
</gene>
<keyword evidence="2" id="KW-1185">Reference proteome</keyword>
<dbReference type="GO" id="GO:0006890">
    <property type="term" value="P:retrograde vesicle-mediated transport, Golgi to endoplasmic reticulum"/>
    <property type="evidence" value="ECO:0007669"/>
    <property type="project" value="TreeGrafter"/>
</dbReference>
<proteinExistence type="predicted"/>
<dbReference type="GO" id="GO:0000149">
    <property type="term" value="F:SNARE binding"/>
    <property type="evidence" value="ECO:0007669"/>
    <property type="project" value="TreeGrafter"/>
</dbReference>
<dbReference type="OrthoDB" id="19988at2759"/>
<dbReference type="PANTHER" id="PTHR15922:SF2">
    <property type="entry name" value="NBAS SUBUNIT OF NRZ TETHERING COMPLEX"/>
    <property type="match status" value="1"/>
</dbReference>
<dbReference type="WBParaSite" id="EVEC_0000424001-mRNA-1">
    <property type="protein sequence ID" value="EVEC_0000424001-mRNA-1"/>
    <property type="gene ID" value="EVEC_0000424001"/>
</dbReference>
<dbReference type="Proteomes" id="UP000274131">
    <property type="component" value="Unassembled WGS sequence"/>
</dbReference>
<reference evidence="1 2" key="2">
    <citation type="submission" date="2018-10" db="EMBL/GenBank/DDBJ databases">
        <authorList>
            <consortium name="Pathogen Informatics"/>
        </authorList>
    </citation>
    <scope>NUCLEOTIDE SEQUENCE [LARGE SCALE GENOMIC DNA]</scope>
</reference>
<dbReference type="PANTHER" id="PTHR15922">
    <property type="entry name" value="NEUROBLASTOMA-AMPLIFIED SEQUENCE"/>
    <property type="match status" value="1"/>
</dbReference>
<organism evidence="3">
    <name type="scientific">Enterobius vermicularis</name>
    <name type="common">Human pinworm</name>
    <dbReference type="NCBI Taxonomy" id="51028"/>
    <lineage>
        <taxon>Eukaryota</taxon>
        <taxon>Metazoa</taxon>
        <taxon>Ecdysozoa</taxon>
        <taxon>Nematoda</taxon>
        <taxon>Chromadorea</taxon>
        <taxon>Rhabditida</taxon>
        <taxon>Spirurina</taxon>
        <taxon>Oxyuridomorpha</taxon>
        <taxon>Oxyuroidea</taxon>
        <taxon>Oxyuridae</taxon>
        <taxon>Enterobius</taxon>
    </lineage>
</organism>
<evidence type="ECO:0000313" key="1">
    <source>
        <dbReference type="EMBL" id="VDD89057.1"/>
    </source>
</evidence>